<evidence type="ECO:0000313" key="1">
    <source>
        <dbReference type="EMBL" id="JAH09145.1"/>
    </source>
</evidence>
<name>A0A0E9PYI2_ANGAN</name>
<reference evidence="1" key="1">
    <citation type="submission" date="2014-11" db="EMBL/GenBank/DDBJ databases">
        <authorList>
            <person name="Amaro Gonzalez C."/>
        </authorList>
    </citation>
    <scope>NUCLEOTIDE SEQUENCE</scope>
</reference>
<sequence length="40" mass="4382">MLIGLTLYTTSGRGTEVHGKELETLFKDNRVHTAGSPDHV</sequence>
<protein>
    <submittedName>
        <fullName evidence="1">Uncharacterized protein</fullName>
    </submittedName>
</protein>
<dbReference type="AlphaFoldDB" id="A0A0E9PYI2"/>
<reference evidence="1" key="2">
    <citation type="journal article" date="2015" name="Fish Shellfish Immunol.">
        <title>Early steps in the European eel (Anguilla anguilla)-Vibrio vulnificus interaction in the gills: Role of the RtxA13 toxin.</title>
        <authorList>
            <person name="Callol A."/>
            <person name="Pajuelo D."/>
            <person name="Ebbesson L."/>
            <person name="Teles M."/>
            <person name="MacKenzie S."/>
            <person name="Amaro C."/>
        </authorList>
    </citation>
    <scope>NUCLEOTIDE SEQUENCE</scope>
</reference>
<organism evidence="1">
    <name type="scientific">Anguilla anguilla</name>
    <name type="common">European freshwater eel</name>
    <name type="synonym">Muraena anguilla</name>
    <dbReference type="NCBI Taxonomy" id="7936"/>
    <lineage>
        <taxon>Eukaryota</taxon>
        <taxon>Metazoa</taxon>
        <taxon>Chordata</taxon>
        <taxon>Craniata</taxon>
        <taxon>Vertebrata</taxon>
        <taxon>Euteleostomi</taxon>
        <taxon>Actinopterygii</taxon>
        <taxon>Neopterygii</taxon>
        <taxon>Teleostei</taxon>
        <taxon>Anguilliformes</taxon>
        <taxon>Anguillidae</taxon>
        <taxon>Anguilla</taxon>
    </lineage>
</organism>
<proteinExistence type="predicted"/>
<accession>A0A0E9PYI2</accession>
<dbReference type="EMBL" id="GBXM01099432">
    <property type="protein sequence ID" value="JAH09145.1"/>
    <property type="molecule type" value="Transcribed_RNA"/>
</dbReference>